<dbReference type="Pfam" id="PF00501">
    <property type="entry name" value="AMP-binding"/>
    <property type="match status" value="1"/>
</dbReference>
<proteinExistence type="inferred from homology"/>
<dbReference type="GO" id="GO:0031956">
    <property type="term" value="F:medium-chain fatty acid-CoA ligase activity"/>
    <property type="evidence" value="ECO:0007669"/>
    <property type="project" value="TreeGrafter"/>
</dbReference>
<name>A0A4R4ZRI4_9ACTN</name>
<evidence type="ECO:0000313" key="5">
    <source>
        <dbReference type="EMBL" id="TDD61593.1"/>
    </source>
</evidence>
<dbReference type="PANTHER" id="PTHR43201">
    <property type="entry name" value="ACYL-COA SYNTHETASE"/>
    <property type="match status" value="1"/>
</dbReference>
<comment type="similarity">
    <text evidence="1">Belongs to the ATP-dependent AMP-binding enzyme family.</text>
</comment>
<evidence type="ECO:0000256" key="1">
    <source>
        <dbReference type="ARBA" id="ARBA00006432"/>
    </source>
</evidence>
<evidence type="ECO:0000259" key="4">
    <source>
        <dbReference type="Pfam" id="PF00501"/>
    </source>
</evidence>
<keyword evidence="2 5" id="KW-0436">Ligase</keyword>
<comment type="caution">
    <text evidence="5">The sequence shown here is derived from an EMBL/GenBank/DDBJ whole genome shotgun (WGS) entry which is preliminary data.</text>
</comment>
<evidence type="ECO:0000256" key="3">
    <source>
        <dbReference type="SAM" id="MobiDB-lite"/>
    </source>
</evidence>
<organism evidence="5 6">
    <name type="scientific">Kribbella antibiotica</name>
    <dbReference type="NCBI Taxonomy" id="190195"/>
    <lineage>
        <taxon>Bacteria</taxon>
        <taxon>Bacillati</taxon>
        <taxon>Actinomycetota</taxon>
        <taxon>Actinomycetes</taxon>
        <taxon>Propionibacteriales</taxon>
        <taxon>Kribbellaceae</taxon>
        <taxon>Kribbella</taxon>
    </lineage>
</organism>
<dbReference type="Gene3D" id="3.40.50.12780">
    <property type="entry name" value="N-terminal domain of ligase-like"/>
    <property type="match status" value="1"/>
</dbReference>
<protein>
    <submittedName>
        <fullName evidence="5">Long-chain fatty acid--CoA ligase</fullName>
    </submittedName>
</protein>
<dbReference type="EMBL" id="SMKX01000013">
    <property type="protein sequence ID" value="TDD61593.1"/>
    <property type="molecule type" value="Genomic_DNA"/>
</dbReference>
<dbReference type="InterPro" id="IPR000873">
    <property type="entry name" value="AMP-dep_synth/lig_dom"/>
</dbReference>
<keyword evidence="6" id="KW-1185">Reference proteome</keyword>
<dbReference type="InterPro" id="IPR042099">
    <property type="entry name" value="ANL_N_sf"/>
</dbReference>
<feature type="domain" description="AMP-dependent synthetase/ligase" evidence="4">
    <location>
        <begin position="93"/>
        <end position="365"/>
    </location>
</feature>
<accession>A0A4R4ZRI4</accession>
<feature type="region of interest" description="Disordered" evidence="3">
    <location>
        <begin position="1"/>
        <end position="26"/>
    </location>
</feature>
<dbReference type="AlphaFoldDB" id="A0A4R4ZRI4"/>
<evidence type="ECO:0000313" key="6">
    <source>
        <dbReference type="Proteomes" id="UP000295124"/>
    </source>
</evidence>
<gene>
    <name evidence="5" type="ORF">E1263_06805</name>
</gene>
<dbReference type="SUPFAM" id="SSF56801">
    <property type="entry name" value="Acetyl-CoA synthetase-like"/>
    <property type="match status" value="1"/>
</dbReference>
<dbReference type="Proteomes" id="UP000295124">
    <property type="component" value="Unassembled WGS sequence"/>
</dbReference>
<dbReference type="GO" id="GO:0006631">
    <property type="term" value="P:fatty acid metabolic process"/>
    <property type="evidence" value="ECO:0007669"/>
    <property type="project" value="TreeGrafter"/>
</dbReference>
<dbReference type="PANTHER" id="PTHR43201:SF5">
    <property type="entry name" value="MEDIUM-CHAIN ACYL-COA LIGASE ACSF2, MITOCHONDRIAL"/>
    <property type="match status" value="1"/>
</dbReference>
<evidence type="ECO:0000256" key="2">
    <source>
        <dbReference type="ARBA" id="ARBA00022598"/>
    </source>
</evidence>
<reference evidence="5 6" key="1">
    <citation type="submission" date="2019-03" db="EMBL/GenBank/DDBJ databases">
        <title>Draft genome sequences of novel Actinobacteria.</title>
        <authorList>
            <person name="Sahin N."/>
            <person name="Ay H."/>
            <person name="Saygin H."/>
        </authorList>
    </citation>
    <scope>NUCLEOTIDE SEQUENCE [LARGE SCALE GENOMIC DNA]</scope>
    <source>
        <strain evidence="5 6">JCM 13523</strain>
    </source>
</reference>
<sequence length="506" mass="53784">MPGARVPWAESVADQRSGTQSASGSHRRTVLVELRCCELCGAQRAHRRQRPCSAHCGAGSRRVNGFLALLSRTVDVDGSAPVVEPAEVFAAVAALDLDPGAPVLIALPNGKAMLSTFFAVLLSGAVPVPIAPASASTRIASIAERLGAAALIATRIDPARYGAVQVVSLPGAEAVRFISPHSAGPQQRHSPGDVVLMTSGTAGIGSGCLHSFEALLRNATWHADAIGQRSTDTVLLCLPLHYSYALVAQALAALVRGSRLVISGPPFTPQAYAAEVAEHDVTVSSLTPSAATRLLDIPATLRVLTVGGDALDPQCIRPLLGGNRELYLTYGLTEAGPRVSTLAVHAEPEHRWSSVGLPLPGVWTALREGELLVTSSTVLRRRLPDGLPSPLTATGAVATGDRFEIDADGYHFFRGRLSDSVVVGGEKVWLPSVRRIATQVPGVRHCRTTVYRDDRDELRYDLEVSMDDPGPQQAAAIQRALNQVLLRSERPHRITVRATTEEGWHK</sequence>
<feature type="compositionally biased region" description="Polar residues" evidence="3">
    <location>
        <begin position="14"/>
        <end position="24"/>
    </location>
</feature>
<dbReference type="OrthoDB" id="9803968at2"/>